<evidence type="ECO:0000313" key="2">
    <source>
        <dbReference type="EMBL" id="MCW9708217.1"/>
    </source>
</evidence>
<feature type="chain" id="PRO_5046507235" evidence="1">
    <location>
        <begin position="21"/>
        <end position="243"/>
    </location>
</feature>
<organism evidence="2 3">
    <name type="scientific">Fodinibius salsisoli</name>
    <dbReference type="NCBI Taxonomy" id="2820877"/>
    <lineage>
        <taxon>Bacteria</taxon>
        <taxon>Pseudomonadati</taxon>
        <taxon>Balneolota</taxon>
        <taxon>Balneolia</taxon>
        <taxon>Balneolales</taxon>
        <taxon>Balneolaceae</taxon>
        <taxon>Fodinibius</taxon>
    </lineage>
</organism>
<dbReference type="Proteomes" id="UP001207918">
    <property type="component" value="Unassembled WGS sequence"/>
</dbReference>
<feature type="signal peptide" evidence="1">
    <location>
        <begin position="1"/>
        <end position="20"/>
    </location>
</feature>
<reference evidence="2 3" key="1">
    <citation type="submission" date="2021-03" db="EMBL/GenBank/DDBJ databases">
        <title>Aliifodinibius sp. nov., a new bacterium isolated from saline soil.</title>
        <authorList>
            <person name="Galisteo C."/>
            <person name="De La Haba R."/>
            <person name="Sanchez-Porro C."/>
            <person name="Ventosa A."/>
        </authorList>
    </citation>
    <scope>NUCLEOTIDE SEQUENCE [LARGE SCALE GENOMIC DNA]</scope>
    <source>
        <strain evidence="2 3">1BSP15-2V2</strain>
    </source>
</reference>
<name>A0ABT3PQR6_9BACT</name>
<evidence type="ECO:0000313" key="3">
    <source>
        <dbReference type="Proteomes" id="UP001207918"/>
    </source>
</evidence>
<keyword evidence="1" id="KW-0732">Signal</keyword>
<dbReference type="EMBL" id="JAGGJA010000011">
    <property type="protein sequence ID" value="MCW9708217.1"/>
    <property type="molecule type" value="Genomic_DNA"/>
</dbReference>
<protein>
    <submittedName>
        <fullName evidence="2">Uncharacterized protein</fullName>
    </submittedName>
</protein>
<proteinExistence type="predicted"/>
<evidence type="ECO:0000256" key="1">
    <source>
        <dbReference type="SAM" id="SignalP"/>
    </source>
</evidence>
<keyword evidence="3" id="KW-1185">Reference proteome</keyword>
<comment type="caution">
    <text evidence="2">The sequence shown here is derived from an EMBL/GenBank/DDBJ whole genome shotgun (WGS) entry which is preliminary data.</text>
</comment>
<sequence length="243" mass="27213">MKKLTFSFLGLFLLCITVQAQDKGQKKTKDKQPVIINNEAVQDVIQSKKTLKVNTQKKVALFDNVQTIDNDDTNLMIKKNLAKDIQLSNSKAVDLVTLPEVNIQPASVNGSLTPRNNYLNRIAYLEFINVGVLDPENNTAQCNCGGTSGLTYVNVLFRGEADQRYMVTMDVSPFDDSETPGISLFVENSGQVYNFTISQPNDEIDVIIRPDETGMIKLWSQCARPNDNPMNWVFNEATIQKID</sequence>
<gene>
    <name evidence="2" type="ORF">J6I44_15230</name>
</gene>
<accession>A0ABT3PQR6</accession>
<dbReference type="RefSeq" id="WP_265767003.1">
    <property type="nucleotide sequence ID" value="NZ_JAGGJA010000011.1"/>
</dbReference>